<dbReference type="EnsemblPlants" id="MELO3C032439.2.1">
    <property type="protein sequence ID" value="MELO3C032439.2.1"/>
    <property type="gene ID" value="MELO3C032439.2"/>
</dbReference>
<protein>
    <recommendedName>
        <fullName evidence="2">NBS-LRR type resistance protein</fullName>
    </recommendedName>
</protein>
<reference evidence="1" key="1">
    <citation type="submission" date="2023-03" db="UniProtKB">
        <authorList>
            <consortium name="EnsemblPlants"/>
        </authorList>
    </citation>
    <scope>IDENTIFICATION</scope>
</reference>
<proteinExistence type="predicted"/>
<evidence type="ECO:0000313" key="1">
    <source>
        <dbReference type="EnsemblPlants" id="MELO3C032439.2.1"/>
    </source>
</evidence>
<dbReference type="Gramene" id="MELO3C032439.2.1">
    <property type="protein sequence ID" value="MELO3C032439.2.1"/>
    <property type="gene ID" value="MELO3C032439.2"/>
</dbReference>
<name>A0A9I9EE10_CUCME</name>
<dbReference type="AlphaFoldDB" id="A0A9I9EE10"/>
<sequence length="46" mass="5483">MLELQSQPTQRVVSRSLGMRYAIKCWVDDQTTQKTLVRDPSRRFTR</sequence>
<evidence type="ECO:0008006" key="2">
    <source>
        <dbReference type="Google" id="ProtNLM"/>
    </source>
</evidence>
<organism evidence="1">
    <name type="scientific">Cucumis melo</name>
    <name type="common">Muskmelon</name>
    <dbReference type="NCBI Taxonomy" id="3656"/>
    <lineage>
        <taxon>Eukaryota</taxon>
        <taxon>Viridiplantae</taxon>
        <taxon>Streptophyta</taxon>
        <taxon>Embryophyta</taxon>
        <taxon>Tracheophyta</taxon>
        <taxon>Spermatophyta</taxon>
        <taxon>Magnoliopsida</taxon>
        <taxon>eudicotyledons</taxon>
        <taxon>Gunneridae</taxon>
        <taxon>Pentapetalae</taxon>
        <taxon>rosids</taxon>
        <taxon>fabids</taxon>
        <taxon>Cucurbitales</taxon>
        <taxon>Cucurbitaceae</taxon>
        <taxon>Benincaseae</taxon>
        <taxon>Cucumis</taxon>
    </lineage>
</organism>
<accession>A0A9I9EE10</accession>